<dbReference type="OrthoDB" id="9806017at2"/>
<dbReference type="Pfam" id="PF01455">
    <property type="entry name" value="HupF_HypC"/>
    <property type="match status" value="1"/>
</dbReference>
<dbReference type="GO" id="GO:1902670">
    <property type="term" value="F:carbon dioxide binding"/>
    <property type="evidence" value="ECO:0007669"/>
    <property type="project" value="TreeGrafter"/>
</dbReference>
<dbReference type="GO" id="GO:0005506">
    <property type="term" value="F:iron ion binding"/>
    <property type="evidence" value="ECO:0007669"/>
    <property type="project" value="TreeGrafter"/>
</dbReference>
<reference evidence="3" key="1">
    <citation type="submission" date="2016-09" db="EMBL/GenBank/DDBJ databases">
        <authorList>
            <person name="Koehorst J."/>
        </authorList>
    </citation>
    <scope>NUCLEOTIDE SEQUENCE [LARGE SCALE GENOMIC DNA]</scope>
</reference>
<protein>
    <submittedName>
        <fullName evidence="2">Hypc hupf: hydrogenase assembly chaperone hypc/hupf</fullName>
    </submittedName>
</protein>
<dbReference type="Gene3D" id="2.30.30.140">
    <property type="match status" value="1"/>
</dbReference>
<dbReference type="KEGG" id="agl:PYTT_0851"/>
<comment type="similarity">
    <text evidence="1">Belongs to the HupF/HypC family.</text>
</comment>
<dbReference type="PATRIC" id="fig|1679444.3.peg.2660"/>
<evidence type="ECO:0000313" key="2">
    <source>
        <dbReference type="EMBL" id="SEH80112.1"/>
    </source>
</evidence>
<dbReference type="InterPro" id="IPR019812">
    <property type="entry name" value="Hydgase_assmbl_chp_CS"/>
</dbReference>
<organism evidence="2 3">
    <name type="scientific">Akkermansia glycaniphila</name>
    <dbReference type="NCBI Taxonomy" id="1679444"/>
    <lineage>
        <taxon>Bacteria</taxon>
        <taxon>Pseudomonadati</taxon>
        <taxon>Verrucomicrobiota</taxon>
        <taxon>Verrucomicrobiia</taxon>
        <taxon>Verrucomicrobiales</taxon>
        <taxon>Akkermansiaceae</taxon>
        <taxon>Akkermansia</taxon>
    </lineage>
</organism>
<dbReference type="PANTHER" id="PTHR35177:SF2">
    <property type="entry name" value="HYDROGENASE MATURATION FACTOR HYBG"/>
    <property type="match status" value="1"/>
</dbReference>
<dbReference type="EMBL" id="LT629973">
    <property type="protein sequence ID" value="SEH80112.1"/>
    <property type="molecule type" value="Genomic_DNA"/>
</dbReference>
<dbReference type="SUPFAM" id="SSF159127">
    <property type="entry name" value="HupF/HypC-like"/>
    <property type="match status" value="1"/>
</dbReference>
<dbReference type="STRING" id="1679444.PYTT_0851"/>
<gene>
    <name evidence="2" type="ORF">PYTT_0851</name>
</gene>
<name>A0A1C7PCQ9_9BACT</name>
<dbReference type="RefSeq" id="WP_067774832.1">
    <property type="nucleotide sequence ID" value="NZ_LIGX01000019.1"/>
</dbReference>
<dbReference type="AlphaFoldDB" id="A0A1C7PCQ9"/>
<dbReference type="Proteomes" id="UP000176204">
    <property type="component" value="Chromosome I"/>
</dbReference>
<sequence length="82" mass="8719">MCLAVPGKITSISEADPLFRMGTVDFGGVCRDVNLGCVPEAGIGDYVIVHVGIALSVMHENEALAIRDDLRKLLPAEQEPSP</sequence>
<evidence type="ECO:0000256" key="1">
    <source>
        <dbReference type="ARBA" id="ARBA00006018"/>
    </source>
</evidence>
<proteinExistence type="inferred from homology"/>
<dbReference type="PANTHER" id="PTHR35177">
    <property type="entry name" value="HYDROGENASE MATURATION FACTOR HYBG"/>
    <property type="match status" value="1"/>
</dbReference>
<dbReference type="GO" id="GO:0051604">
    <property type="term" value="P:protein maturation"/>
    <property type="evidence" value="ECO:0007669"/>
    <property type="project" value="TreeGrafter"/>
</dbReference>
<dbReference type="PRINTS" id="PR00445">
    <property type="entry name" value="HUPFHYPC"/>
</dbReference>
<keyword evidence="3" id="KW-1185">Reference proteome</keyword>
<evidence type="ECO:0000313" key="3">
    <source>
        <dbReference type="Proteomes" id="UP000176204"/>
    </source>
</evidence>
<dbReference type="PROSITE" id="PS01097">
    <property type="entry name" value="HUPF_HYPC"/>
    <property type="match status" value="1"/>
</dbReference>
<accession>A0A1C7PCQ9</accession>
<dbReference type="InterPro" id="IPR001109">
    <property type="entry name" value="Hydrogenase_HupF/HypC"/>
</dbReference>
<dbReference type="NCBIfam" id="TIGR00074">
    <property type="entry name" value="hypC_hupF"/>
    <property type="match status" value="1"/>
</dbReference>